<comment type="subcellular location">
    <subcellularLocation>
        <location evidence="1">Cell membrane</location>
        <topology evidence="1">Multi-pass membrane protein</topology>
    </subcellularLocation>
</comment>
<accession>A0AA85EUA9</accession>
<dbReference type="GO" id="GO:0005249">
    <property type="term" value="F:voltage-gated potassium channel activity"/>
    <property type="evidence" value="ECO:0007669"/>
    <property type="project" value="TreeGrafter"/>
</dbReference>
<dbReference type="PROSITE" id="PS00888">
    <property type="entry name" value="CNMP_BINDING_1"/>
    <property type="match status" value="1"/>
</dbReference>
<keyword evidence="4 9" id="KW-0812">Transmembrane</keyword>
<keyword evidence="3" id="KW-1003">Cell membrane</keyword>
<dbReference type="PANTHER" id="PTHR45689:SF5">
    <property type="entry name" value="I[[H]] CHANNEL, ISOFORM E"/>
    <property type="match status" value="1"/>
</dbReference>
<evidence type="ECO:0000256" key="7">
    <source>
        <dbReference type="ARBA" id="ARBA00023136"/>
    </source>
</evidence>
<evidence type="ECO:0000256" key="3">
    <source>
        <dbReference type="ARBA" id="ARBA00022475"/>
    </source>
</evidence>
<dbReference type="Proteomes" id="UP000050792">
    <property type="component" value="Unassembled WGS sequence"/>
</dbReference>
<reference evidence="12" key="2">
    <citation type="submission" date="2023-11" db="UniProtKB">
        <authorList>
            <consortium name="WormBaseParasite"/>
        </authorList>
    </citation>
    <scope>IDENTIFICATION</scope>
</reference>
<dbReference type="InterPro" id="IPR018490">
    <property type="entry name" value="cNMP-bd_dom_sf"/>
</dbReference>
<reference evidence="11" key="1">
    <citation type="submission" date="2022-06" db="EMBL/GenBank/DDBJ databases">
        <authorList>
            <person name="Berger JAMES D."/>
            <person name="Berger JAMES D."/>
        </authorList>
    </citation>
    <scope>NUCLEOTIDE SEQUENCE [LARGE SCALE GENOMIC DNA]</scope>
</reference>
<keyword evidence="2" id="KW-0813">Transport</keyword>
<dbReference type="Gene3D" id="1.10.287.70">
    <property type="match status" value="1"/>
</dbReference>
<feature type="transmembrane region" description="Helical" evidence="9">
    <location>
        <begin position="530"/>
        <end position="554"/>
    </location>
</feature>
<evidence type="ECO:0000313" key="11">
    <source>
        <dbReference type="Proteomes" id="UP000050792"/>
    </source>
</evidence>
<feature type="region of interest" description="Disordered" evidence="8">
    <location>
        <begin position="1170"/>
        <end position="1217"/>
    </location>
</feature>
<dbReference type="Pfam" id="PF00520">
    <property type="entry name" value="Ion_trans"/>
    <property type="match status" value="1"/>
</dbReference>
<feature type="region of interest" description="Disordered" evidence="8">
    <location>
        <begin position="28"/>
        <end position="53"/>
    </location>
</feature>
<feature type="region of interest" description="Disordered" evidence="8">
    <location>
        <begin position="1016"/>
        <end position="1067"/>
    </location>
</feature>
<feature type="compositionally biased region" description="Acidic residues" evidence="8">
    <location>
        <begin position="1173"/>
        <end position="1187"/>
    </location>
</feature>
<feature type="domain" description="Cyclic nucleotide-binding" evidence="10">
    <location>
        <begin position="860"/>
        <end position="976"/>
    </location>
</feature>
<dbReference type="Gene3D" id="1.10.287.630">
    <property type="entry name" value="Helix hairpin bin"/>
    <property type="match status" value="1"/>
</dbReference>
<dbReference type="WBParaSite" id="SRDH1_24110.2">
    <property type="protein sequence ID" value="SRDH1_24110.2"/>
    <property type="gene ID" value="SRDH1_24110"/>
</dbReference>
<dbReference type="InterPro" id="IPR018488">
    <property type="entry name" value="cNMP-bd_CS"/>
</dbReference>
<keyword evidence="11" id="KW-1185">Reference proteome</keyword>
<name>A0AA85EUA9_9TREM</name>
<dbReference type="PROSITE" id="PS50042">
    <property type="entry name" value="CNMP_BINDING_3"/>
    <property type="match status" value="1"/>
</dbReference>
<dbReference type="GO" id="GO:0035725">
    <property type="term" value="P:sodium ion transmembrane transport"/>
    <property type="evidence" value="ECO:0007669"/>
    <property type="project" value="TreeGrafter"/>
</dbReference>
<evidence type="ECO:0000256" key="5">
    <source>
        <dbReference type="ARBA" id="ARBA00022989"/>
    </source>
</evidence>
<protein>
    <recommendedName>
        <fullName evidence="10">Cyclic nucleotide-binding domain-containing protein</fullName>
    </recommendedName>
</protein>
<keyword evidence="7 9" id="KW-0472">Membrane</keyword>
<dbReference type="Pfam" id="PF00027">
    <property type="entry name" value="cNMP_binding"/>
    <property type="match status" value="1"/>
</dbReference>
<dbReference type="GO" id="GO:0003254">
    <property type="term" value="P:regulation of membrane depolarization"/>
    <property type="evidence" value="ECO:0007669"/>
    <property type="project" value="TreeGrafter"/>
</dbReference>
<feature type="compositionally biased region" description="Acidic residues" evidence="8">
    <location>
        <begin position="1016"/>
        <end position="1029"/>
    </location>
</feature>
<evidence type="ECO:0000256" key="8">
    <source>
        <dbReference type="SAM" id="MobiDB-lite"/>
    </source>
</evidence>
<dbReference type="InterPro" id="IPR051413">
    <property type="entry name" value="K/Na_HCN_channel"/>
</dbReference>
<evidence type="ECO:0000256" key="9">
    <source>
        <dbReference type="SAM" id="Phobius"/>
    </source>
</evidence>
<evidence type="ECO:0000256" key="4">
    <source>
        <dbReference type="ARBA" id="ARBA00022692"/>
    </source>
</evidence>
<dbReference type="CDD" id="cd00038">
    <property type="entry name" value="CAP_ED"/>
    <property type="match status" value="1"/>
</dbReference>
<evidence type="ECO:0000256" key="1">
    <source>
        <dbReference type="ARBA" id="ARBA00004651"/>
    </source>
</evidence>
<keyword evidence="6" id="KW-0406">Ion transport</keyword>
<feature type="transmembrane region" description="Helical" evidence="9">
    <location>
        <begin position="680"/>
        <end position="704"/>
    </location>
</feature>
<dbReference type="InterPro" id="IPR013621">
    <property type="entry name" value="Ion_trans_N"/>
</dbReference>
<evidence type="ECO:0000256" key="6">
    <source>
        <dbReference type="ARBA" id="ARBA00023065"/>
    </source>
</evidence>
<dbReference type="AlphaFoldDB" id="A0AA85EUA9"/>
<dbReference type="InterPro" id="IPR000595">
    <property type="entry name" value="cNMP-bd_dom"/>
</dbReference>
<dbReference type="SUPFAM" id="SSF81324">
    <property type="entry name" value="Voltage-gated potassium channels"/>
    <property type="match status" value="1"/>
</dbReference>
<evidence type="ECO:0000256" key="2">
    <source>
        <dbReference type="ARBA" id="ARBA00022448"/>
    </source>
</evidence>
<proteinExistence type="predicted"/>
<sequence>MEQFNVNLLKPTNELSKDDNEIECIQDHPCASSSSSSQNAISSKQKSNEVNNSTKGDLIINNLQISNSKLNTISNEDVRRQSSVHSDQTLNVTHHLYPTTSLSHTASAFSSYLRIPSIYEQMNDTVASTHSADWSKSLHRSSCFNTPHSLSEEDQKFTQATVRAVLAASARESRTALTDLPLDFFTNHSDLSNIDSKLNSLSVQQLYHRNLSTDSAFNVNRLNIPSSKYHDECKERRTDRKFSTLYTHSFDDTIHDSVLLYKRDKSPIPMTSYHSNNLILNSTTNLSNCTQFTRIPSSNKNIIVTTKQNPKSLKNLARQTSHSINRPLKRLAASFRLTKTIGHSSSVNYKHHCSRTNMNLKSDHTVSSWNSVTNCIDSIQTTSNTTTTTNTTTYTTTYNNNNSSSNNNGKNLRTRSVILQTDHDFINEFKHEKGLHKGHLLLNDNVIDKRIKNELSDSTDYDINSLLSQDDNKPNSSSFHLKEQFFAFFQPTGNKLAMKLFGTKLALDRERLRQEQQGDWIIHPCSNFRFYWDLVMLLLLIANLIILPVAISFFNDDLSIHWIVFNCVSDTVFLIDIGVNFRTGIIKNNFADEIMLNPKEIARQYLKTWFLLDLLSSLPLDYIYLVLHDNENFTQFVHAGRALRFLRFVKLLSLIRLLRLSRLVRYVSEWEEFINLASKFIGIFNLVLLLLLLGHWNACLQFLIPMLHDYPVESWVAKGKLQNAYWFDQYTWALFKAMSHMLTIGYGRYPPTSLSEAWVTVISMVTGATGYALFVGHAAALIQSFDCSKRLYREKFKQVDEYMAYRKLPRGLRKRIASYYEHRYQGKMFNENEILNELSECLKEQIINYNCRALVAAVPFFTFADQNFVSEVVVKLRYEVFQPGDLIIKEGTIGTKMYFIQEGIVDIVTRDGEVATSLSDGSYFGEICLLTNARRVASVRAETYCNVYSLDRASFLEVLDNYPLMRRTMESVAAERLNKIGRDPLVVSNRKDLYDDLKLVNEIVNQAIREADDIQIEGETEDSCDEDGVDGYKTNDNTNTTNDRGDVNHKRHQNERNYQPCKKNNKFSHPVNYFKQRKLSHWNPLILRKSSEPEWLHHSTNDRSSTTSTLFNTGIRKWYHIKHGKSNISKVINKTKSVDNLTMFKLSPNLSNNWHITKSTPVNVTVSVINEHDGDDDDDDGDDDDDDITPKESITSNTSIKINKQNDENNLSINNNQ</sequence>
<dbReference type="GO" id="GO:0098855">
    <property type="term" value="C:HCN channel complex"/>
    <property type="evidence" value="ECO:0007669"/>
    <property type="project" value="TreeGrafter"/>
</dbReference>
<dbReference type="Pfam" id="PF08412">
    <property type="entry name" value="Ion_trans_N"/>
    <property type="match status" value="1"/>
</dbReference>
<dbReference type="SUPFAM" id="SSF51206">
    <property type="entry name" value="cAMP-binding domain-like"/>
    <property type="match status" value="1"/>
</dbReference>
<keyword evidence="5 9" id="KW-1133">Transmembrane helix</keyword>
<dbReference type="PANTHER" id="PTHR45689">
    <property type="entry name" value="I[[H]] CHANNEL, ISOFORM E"/>
    <property type="match status" value="1"/>
</dbReference>
<dbReference type="SMART" id="SM00100">
    <property type="entry name" value="cNMP"/>
    <property type="match status" value="1"/>
</dbReference>
<dbReference type="InterPro" id="IPR014710">
    <property type="entry name" value="RmlC-like_jellyroll"/>
</dbReference>
<dbReference type="Gene3D" id="2.60.120.10">
    <property type="entry name" value="Jelly Rolls"/>
    <property type="match status" value="1"/>
</dbReference>
<organism evidence="11 12">
    <name type="scientific">Schistosoma rodhaini</name>
    <dbReference type="NCBI Taxonomy" id="6188"/>
    <lineage>
        <taxon>Eukaryota</taxon>
        <taxon>Metazoa</taxon>
        <taxon>Spiralia</taxon>
        <taxon>Lophotrochozoa</taxon>
        <taxon>Platyhelminthes</taxon>
        <taxon>Trematoda</taxon>
        <taxon>Digenea</taxon>
        <taxon>Strigeidida</taxon>
        <taxon>Schistosomatoidea</taxon>
        <taxon>Schistosomatidae</taxon>
        <taxon>Schistosoma</taxon>
    </lineage>
</organism>
<feature type="compositionally biased region" description="Polar residues" evidence="8">
    <location>
        <begin position="1192"/>
        <end position="1217"/>
    </location>
</feature>
<feature type="transmembrane region" description="Helical" evidence="9">
    <location>
        <begin position="757"/>
        <end position="782"/>
    </location>
</feature>
<feature type="compositionally biased region" description="Low complexity" evidence="8">
    <location>
        <begin position="31"/>
        <end position="45"/>
    </location>
</feature>
<evidence type="ECO:0000259" key="10">
    <source>
        <dbReference type="PROSITE" id="PS50042"/>
    </source>
</evidence>
<dbReference type="InterPro" id="IPR005821">
    <property type="entry name" value="Ion_trans_dom"/>
</dbReference>
<evidence type="ECO:0000313" key="12">
    <source>
        <dbReference type="WBParaSite" id="SRDH1_24110.2"/>
    </source>
</evidence>